<keyword evidence="15" id="KW-1185">Reference proteome</keyword>
<feature type="active site" description="Charge relay system" evidence="7 8">
    <location>
        <position position="174"/>
    </location>
</feature>
<evidence type="ECO:0000313" key="15">
    <source>
        <dbReference type="Proteomes" id="UP000436088"/>
    </source>
</evidence>
<dbReference type="EMBL" id="VEPZ02001156">
    <property type="protein sequence ID" value="KAE8690216.1"/>
    <property type="molecule type" value="Genomic_DNA"/>
</dbReference>
<evidence type="ECO:0000256" key="8">
    <source>
        <dbReference type="PROSITE-ProRule" id="PRU01240"/>
    </source>
</evidence>
<dbReference type="PANTHER" id="PTHR10795">
    <property type="entry name" value="PROPROTEIN CONVERTASE SUBTILISIN/KEXIN"/>
    <property type="match status" value="1"/>
</dbReference>
<feature type="active site" description="Charge relay system" evidence="7 8">
    <location>
        <position position="581"/>
    </location>
</feature>
<evidence type="ECO:0000256" key="2">
    <source>
        <dbReference type="ARBA" id="ARBA00022670"/>
    </source>
</evidence>
<dbReference type="Pfam" id="PF17766">
    <property type="entry name" value="fn3_6"/>
    <property type="match status" value="1"/>
</dbReference>
<organism evidence="14 15">
    <name type="scientific">Hibiscus syriacus</name>
    <name type="common">Rose of Sharon</name>
    <dbReference type="NCBI Taxonomy" id="106335"/>
    <lineage>
        <taxon>Eukaryota</taxon>
        <taxon>Viridiplantae</taxon>
        <taxon>Streptophyta</taxon>
        <taxon>Embryophyta</taxon>
        <taxon>Tracheophyta</taxon>
        <taxon>Spermatophyta</taxon>
        <taxon>Magnoliopsida</taxon>
        <taxon>eudicotyledons</taxon>
        <taxon>Gunneridae</taxon>
        <taxon>Pentapetalae</taxon>
        <taxon>rosids</taxon>
        <taxon>malvids</taxon>
        <taxon>Malvales</taxon>
        <taxon>Malvaceae</taxon>
        <taxon>Malvoideae</taxon>
        <taxon>Hibiscus</taxon>
    </lineage>
</organism>
<gene>
    <name evidence="14" type="ORF">F3Y22_tig00110904pilonHSYRG00003</name>
</gene>
<keyword evidence="3 9" id="KW-0732">Signal</keyword>
<proteinExistence type="inferred from homology"/>
<feature type="signal peptide" evidence="9">
    <location>
        <begin position="1"/>
        <end position="26"/>
    </location>
</feature>
<dbReference type="FunFam" id="3.50.30.30:FF:000005">
    <property type="entry name" value="subtilisin-like protease SBT1.5"/>
    <property type="match status" value="1"/>
</dbReference>
<dbReference type="SUPFAM" id="SSF52743">
    <property type="entry name" value="Subtilisin-like"/>
    <property type="match status" value="1"/>
</dbReference>
<accession>A0A6A2ZF71</accession>
<keyword evidence="6" id="KW-0325">Glycoprotein</keyword>
<evidence type="ECO:0000256" key="6">
    <source>
        <dbReference type="ARBA" id="ARBA00023180"/>
    </source>
</evidence>
<evidence type="ECO:0000313" key="14">
    <source>
        <dbReference type="EMBL" id="KAE8690216.1"/>
    </source>
</evidence>
<feature type="domain" description="PA" evidence="11">
    <location>
        <begin position="424"/>
        <end position="494"/>
    </location>
</feature>
<feature type="domain" description="Peptidase S8/S53" evidence="10">
    <location>
        <begin position="165"/>
        <end position="639"/>
    </location>
</feature>
<feature type="domain" description="Subtilisin-like protease fibronectin type-III" evidence="13">
    <location>
        <begin position="693"/>
        <end position="764"/>
    </location>
</feature>
<evidence type="ECO:0000256" key="5">
    <source>
        <dbReference type="ARBA" id="ARBA00022825"/>
    </source>
</evidence>
<reference evidence="14" key="1">
    <citation type="submission" date="2019-09" db="EMBL/GenBank/DDBJ databases">
        <title>Draft genome information of white flower Hibiscus syriacus.</title>
        <authorList>
            <person name="Kim Y.-M."/>
        </authorList>
    </citation>
    <scope>NUCLEOTIDE SEQUENCE [LARGE SCALE GENOMIC DNA]</scope>
    <source>
        <strain evidence="14">YM2019G1</strain>
    </source>
</reference>
<dbReference type="PROSITE" id="PS00138">
    <property type="entry name" value="SUBTILASE_SER"/>
    <property type="match status" value="1"/>
</dbReference>
<dbReference type="FunFam" id="3.30.70.80:FF:000002">
    <property type="entry name" value="Subtilisin-like protease SBT5.3"/>
    <property type="match status" value="1"/>
</dbReference>
<dbReference type="InterPro" id="IPR045051">
    <property type="entry name" value="SBT"/>
</dbReference>
<sequence>MGLSSMLSPSLLTLFLFALLQTPTSALRKANSIFIFSKCTYLFRSFCAVLQSYIVYLGGHAHGPNPTSAELDEVTNSHYELLGSFVHFTGTAKERIFYSYTKNINGFAAILNEEETSQIAKHPNVVSVFLNKGRKLHTTRSWDFLRLERNGIVPLDSLWMKARFGEDTIIGNLDTGVWPESKSFSDDGMGPVPARWRGSCQRGADVPVHCNRKLIGAKYFNKGYFASVSEKLNATFKTVRDHDGHGSHTLSTAAGNFVGGASVFGHGNGTAKGGSPYARVAAYKVCWPPIDGSECFEADIVAAFDAAISDGVDVLSVSLGGGASEFFEDGTSIGAFHAVKKGISVVFSAGNSGPTPGSAENLAPWMFTVGASTLDRDFTSYAVLGNNLRLKLALHATLKPGTHYPLISAEQAKAANVSASVAILCQAGSLDPKKVKGKILVCLRGENARTDKGMQALHAGAVGLILANDDKSGNEIIADPHLLPATHLNFTDGLTVLAYINSTKNPTAYITPVKTELGAEPAPFMASFSSRGPNVIDPAILKPDITAPGVSIVAAYSEAVGPTEEESDKRRIPFNTESGTSMSCPHVSGIIGLLKTLHPDWSPAALKSAIMTTARTRDNKLNPMLDADNRKATPFDYGAGHVRPNRAMDPGLVYDLNVEDYLNYLCARGYNKTMIQLFSDKPFSCPKSNSVTDLNYPSITVPELKGSATIRRKVKNVGMPGTYLAHVRSPAGVTVMIKPSRLTFKKIGEELKFEVAFKTERKVAGDQGCGIVDVYGPSVDAEKAISFQILWNSWGVLTFPSAWGDYNVFLHPDEKSGFVMIELLKFRPGYGAC</sequence>
<evidence type="ECO:0000256" key="1">
    <source>
        <dbReference type="ARBA" id="ARBA00011073"/>
    </source>
</evidence>
<dbReference type="Gene3D" id="3.50.30.30">
    <property type="match status" value="1"/>
</dbReference>
<protein>
    <submittedName>
        <fullName evidence="14">Subtilisin-like protein protease</fullName>
    </submittedName>
</protein>
<evidence type="ECO:0000256" key="9">
    <source>
        <dbReference type="SAM" id="SignalP"/>
    </source>
</evidence>
<evidence type="ECO:0000259" key="12">
    <source>
        <dbReference type="Pfam" id="PF05922"/>
    </source>
</evidence>
<dbReference type="InterPro" id="IPR037045">
    <property type="entry name" value="S8pro/Inhibitor_I9_sf"/>
</dbReference>
<dbReference type="Gene3D" id="2.60.40.2310">
    <property type="match status" value="1"/>
</dbReference>
<dbReference type="Pfam" id="PF02225">
    <property type="entry name" value="PA"/>
    <property type="match status" value="1"/>
</dbReference>
<dbReference type="CDD" id="cd04852">
    <property type="entry name" value="Peptidases_S8_3"/>
    <property type="match status" value="1"/>
</dbReference>
<evidence type="ECO:0000259" key="13">
    <source>
        <dbReference type="Pfam" id="PF17766"/>
    </source>
</evidence>
<feature type="active site" description="Charge relay system" evidence="7 8">
    <location>
        <position position="245"/>
    </location>
</feature>
<keyword evidence="5 8" id="KW-0720">Serine protease</keyword>
<evidence type="ECO:0000259" key="11">
    <source>
        <dbReference type="Pfam" id="PF02225"/>
    </source>
</evidence>
<comment type="caution">
    <text evidence="14">The sequence shown here is derived from an EMBL/GenBank/DDBJ whole genome shotgun (WGS) entry which is preliminary data.</text>
</comment>
<dbReference type="PRINTS" id="PR00723">
    <property type="entry name" value="SUBTILISIN"/>
</dbReference>
<dbReference type="Gene3D" id="3.40.50.200">
    <property type="entry name" value="Peptidase S8/S53 domain"/>
    <property type="match status" value="1"/>
</dbReference>
<evidence type="ECO:0000256" key="3">
    <source>
        <dbReference type="ARBA" id="ARBA00022729"/>
    </source>
</evidence>
<dbReference type="InterPro" id="IPR010259">
    <property type="entry name" value="S8pro/Inhibitor_I9"/>
</dbReference>
<dbReference type="InterPro" id="IPR003137">
    <property type="entry name" value="PA_domain"/>
</dbReference>
<dbReference type="SUPFAM" id="SSF52025">
    <property type="entry name" value="PA domain"/>
    <property type="match status" value="1"/>
</dbReference>
<dbReference type="InterPro" id="IPR034197">
    <property type="entry name" value="Peptidases_S8_3"/>
</dbReference>
<evidence type="ECO:0000256" key="7">
    <source>
        <dbReference type="PIRSR" id="PIRSR615500-1"/>
    </source>
</evidence>
<dbReference type="InterPro" id="IPR036852">
    <property type="entry name" value="Peptidase_S8/S53_dom_sf"/>
</dbReference>
<feature type="chain" id="PRO_5025346767" evidence="9">
    <location>
        <begin position="27"/>
        <end position="833"/>
    </location>
</feature>
<dbReference type="AlphaFoldDB" id="A0A6A2ZF71"/>
<dbReference type="InterPro" id="IPR023828">
    <property type="entry name" value="Peptidase_S8_Ser-AS"/>
</dbReference>
<dbReference type="Gene3D" id="3.30.70.80">
    <property type="entry name" value="Peptidase S8 propeptide/proteinase inhibitor I9"/>
    <property type="match status" value="1"/>
</dbReference>
<dbReference type="Pfam" id="PF05922">
    <property type="entry name" value="Inhibitor_I9"/>
    <property type="match status" value="1"/>
</dbReference>
<dbReference type="InterPro" id="IPR046450">
    <property type="entry name" value="PA_dom_sf"/>
</dbReference>
<name>A0A6A2ZF71_HIBSY</name>
<dbReference type="Proteomes" id="UP000436088">
    <property type="component" value="Unassembled WGS sequence"/>
</dbReference>
<dbReference type="InterPro" id="IPR041469">
    <property type="entry name" value="Subtilisin-like_FN3"/>
</dbReference>
<dbReference type="GO" id="GO:0006508">
    <property type="term" value="P:proteolysis"/>
    <property type="evidence" value="ECO:0007669"/>
    <property type="project" value="UniProtKB-KW"/>
</dbReference>
<dbReference type="Pfam" id="PF00082">
    <property type="entry name" value="Peptidase_S8"/>
    <property type="match status" value="1"/>
</dbReference>
<dbReference type="GO" id="GO:0004252">
    <property type="term" value="F:serine-type endopeptidase activity"/>
    <property type="evidence" value="ECO:0007669"/>
    <property type="project" value="UniProtKB-UniRule"/>
</dbReference>
<comment type="similarity">
    <text evidence="1 8">Belongs to the peptidase S8 family.</text>
</comment>
<dbReference type="CDD" id="cd02120">
    <property type="entry name" value="PA_subtilisin_like"/>
    <property type="match status" value="1"/>
</dbReference>
<dbReference type="FunFam" id="3.40.50.200:FF:000006">
    <property type="entry name" value="Subtilisin-like protease SBT1.5"/>
    <property type="match status" value="1"/>
</dbReference>
<dbReference type="InterPro" id="IPR000209">
    <property type="entry name" value="Peptidase_S8/S53_dom"/>
</dbReference>
<keyword evidence="2 8" id="KW-0645">Protease</keyword>
<keyword evidence="4 8" id="KW-0378">Hydrolase</keyword>
<dbReference type="InterPro" id="IPR015500">
    <property type="entry name" value="Peptidase_S8_subtilisin-rel"/>
</dbReference>
<evidence type="ECO:0000256" key="4">
    <source>
        <dbReference type="ARBA" id="ARBA00022801"/>
    </source>
</evidence>
<feature type="domain" description="Inhibitor I9" evidence="12">
    <location>
        <begin position="52"/>
        <end position="137"/>
    </location>
</feature>
<dbReference type="PROSITE" id="PS51892">
    <property type="entry name" value="SUBTILASE"/>
    <property type="match status" value="1"/>
</dbReference>
<evidence type="ECO:0000259" key="10">
    <source>
        <dbReference type="Pfam" id="PF00082"/>
    </source>
</evidence>